<proteinExistence type="predicted"/>
<gene>
    <name evidence="1" type="primary">pcaQ</name>
</gene>
<accession>C0KGN5</accession>
<reference evidence="1" key="1">
    <citation type="journal article" date="2010" name="World J. Microbiol. Biotechnol.">
        <title>A novel degradation pathway of chloroaniline in Diaphorobacter sp. PCA039 entails initial hydroxylation.</title>
        <authorList>
            <person name="Zhang T."/>
            <person name="Ren H.F."/>
            <person name="Liu Y."/>
            <person name="Zhu B.L."/>
            <person name="Liu Z.P."/>
            <person name="Liu S.J."/>
        </authorList>
    </citation>
    <scope>NUCLEOTIDE SEQUENCE</scope>
    <source>
        <strain evidence="1">PCA039</strain>
    </source>
</reference>
<sequence>MGNVDVAAQDELPLGLQPHEVRMEFLQEAELGQLALLARGAAGEVGADDGQAPRGRVKAQFHVAPLGVELAGAVADDHVAGLVAGIDAHAGVALLHRKMKVALQAGQLLETPLHVRRLGLDFLYANTIRPALGNPCLDPFGRG</sequence>
<organism evidence="1">
    <name type="scientific">Diaphorobacter sp. PCA039</name>
    <dbReference type="NCBI Taxonomy" id="266831"/>
    <lineage>
        <taxon>Bacteria</taxon>
        <taxon>Pseudomonadati</taxon>
        <taxon>Pseudomonadota</taxon>
        <taxon>Betaproteobacteria</taxon>
        <taxon>Burkholderiales</taxon>
        <taxon>Comamonadaceae</taxon>
        <taxon>Diaphorobacter</taxon>
    </lineage>
</organism>
<protein>
    <submittedName>
        <fullName evidence="1">Exodeoxyribonuclease III Xth</fullName>
    </submittedName>
</protein>
<dbReference type="AlphaFoldDB" id="C0KGN5"/>
<evidence type="ECO:0000313" key="1">
    <source>
        <dbReference type="EMBL" id="ACN62978.1"/>
    </source>
</evidence>
<dbReference type="EMBL" id="FJ601374">
    <property type="protein sequence ID" value="ACN62978.1"/>
    <property type="molecule type" value="Genomic_DNA"/>
</dbReference>
<name>C0KGN5_9BURK</name>